<evidence type="ECO:0000256" key="1">
    <source>
        <dbReference type="ARBA" id="ARBA00004245"/>
    </source>
</evidence>
<evidence type="ECO:0000256" key="4">
    <source>
        <dbReference type="ARBA" id="ARBA00022840"/>
    </source>
</evidence>
<comment type="caution">
    <text evidence="10">The sequence shown here is derived from an EMBL/GenBank/DDBJ whole genome shotgun (WGS) entry which is preliminary data.</text>
</comment>
<dbReference type="AlphaFoldDB" id="A0A8H6X9Q0"/>
<dbReference type="InterPro" id="IPR004000">
    <property type="entry name" value="Actin"/>
</dbReference>
<accession>A0A8H6X9Q0</accession>
<dbReference type="FunFam" id="3.30.420.40:FF:000058">
    <property type="entry name" value="Putative actin-related protein 5"/>
    <property type="match status" value="1"/>
</dbReference>
<dbReference type="PANTHER" id="PTHR11937">
    <property type="entry name" value="ACTIN"/>
    <property type="match status" value="1"/>
</dbReference>
<keyword evidence="11" id="KW-1185">Reference proteome</keyword>
<dbReference type="PROSITE" id="PS00406">
    <property type="entry name" value="ACTINS_1"/>
    <property type="match status" value="1"/>
</dbReference>
<evidence type="ECO:0000313" key="10">
    <source>
        <dbReference type="EMBL" id="KAF7337037.1"/>
    </source>
</evidence>
<dbReference type="OrthoDB" id="2980647at2759"/>
<dbReference type="PRINTS" id="PR00190">
    <property type="entry name" value="ACTIN"/>
</dbReference>
<comment type="subcellular location">
    <subcellularLocation>
        <location evidence="1">Cytoplasm</location>
        <location evidence="1">Cytoskeleton</location>
    </subcellularLocation>
</comment>
<keyword evidence="5" id="KW-0206">Cytoskeleton</keyword>
<reference evidence="10" key="1">
    <citation type="submission" date="2020-05" db="EMBL/GenBank/DDBJ databases">
        <title>Mycena genomes resolve the evolution of fungal bioluminescence.</title>
        <authorList>
            <person name="Tsai I.J."/>
        </authorList>
    </citation>
    <scope>NUCLEOTIDE SEQUENCE</scope>
    <source>
        <strain evidence="10">CCC161011</strain>
    </source>
</reference>
<evidence type="ECO:0000256" key="9">
    <source>
        <dbReference type="ARBA" id="ARBA00083222"/>
    </source>
</evidence>
<dbReference type="Gene3D" id="3.30.420.40">
    <property type="match status" value="2"/>
</dbReference>
<dbReference type="InterPro" id="IPR004001">
    <property type="entry name" value="Actin_CS"/>
</dbReference>
<dbReference type="SMART" id="SM00268">
    <property type="entry name" value="ACTIN"/>
    <property type="match status" value="1"/>
</dbReference>
<evidence type="ECO:0000256" key="8">
    <source>
        <dbReference type="ARBA" id="ARBA00076361"/>
    </source>
</evidence>
<keyword evidence="3" id="KW-0547">Nucleotide-binding</keyword>
<dbReference type="FunFam" id="3.90.640.10:FF:000007">
    <property type="entry name" value="Actin like 7B"/>
    <property type="match status" value="1"/>
</dbReference>
<dbReference type="Gene3D" id="3.90.640.10">
    <property type="entry name" value="Actin, Chain A, domain 4"/>
    <property type="match status" value="1"/>
</dbReference>
<evidence type="ECO:0000256" key="7">
    <source>
        <dbReference type="ARBA" id="ARBA00073387"/>
    </source>
</evidence>
<name>A0A8H6X9Q0_9AGAR</name>
<dbReference type="GO" id="GO:0005524">
    <property type="term" value="F:ATP binding"/>
    <property type="evidence" value="ECO:0007669"/>
    <property type="project" value="UniProtKB-KW"/>
</dbReference>
<evidence type="ECO:0000256" key="2">
    <source>
        <dbReference type="ARBA" id="ARBA00022490"/>
    </source>
</evidence>
<dbReference type="Pfam" id="PF00022">
    <property type="entry name" value="Actin"/>
    <property type="match status" value="1"/>
</dbReference>
<proteinExistence type="inferred from homology"/>
<dbReference type="Proteomes" id="UP000620124">
    <property type="component" value="Unassembled WGS sequence"/>
</dbReference>
<evidence type="ECO:0000256" key="3">
    <source>
        <dbReference type="ARBA" id="ARBA00022741"/>
    </source>
</evidence>
<dbReference type="EMBL" id="JACAZI010000022">
    <property type="protein sequence ID" value="KAF7337037.1"/>
    <property type="molecule type" value="Genomic_DNA"/>
</dbReference>
<sequence length="429" mass="47926">MYMDDDAVALVFDNGTSTSRAGFAGDDMPTSIFPSVTGRPRHLGSFPVGYPIKDYYVGEEALAKRGIMGMKYPIEHGLVTNWYNMEAIWQHTFHDELRVASDEHPVLLAEAPFNPKANREQMTKIMFETFNVPAFYVQIGAVLALHASGRTTGTVVDSGEAVSHSVPIYEGSPLLHGIRRMDIAGRDVSEKFIKDLADRGYPFTTTAEREGTVRDIKETLGYVTSDFAQESQTAGAAQSYELPDGEVITIGNERFSAPEALFQPSLVDSPATGIHKTTFESIQRCNVDIHEELYRNVVLSGGNTMFPGLADRMQKELSKLAPPSVTAKVYAPRERKHLVWIGGSILTSLSTFPKMWCSKQDYDEFGPGIVHRSAFNFSLIDYIRIHFLQSVYRFHGISSMKSYIFPKIHRQPCALTYSIEIGRELKYPP</sequence>
<dbReference type="FunFam" id="3.30.420.40:FF:000148">
    <property type="entry name" value="Actin, alpha skeletal muscle"/>
    <property type="match status" value="1"/>
</dbReference>
<organism evidence="10 11">
    <name type="scientific">Mycena venus</name>
    <dbReference type="NCBI Taxonomy" id="2733690"/>
    <lineage>
        <taxon>Eukaryota</taxon>
        <taxon>Fungi</taxon>
        <taxon>Dikarya</taxon>
        <taxon>Basidiomycota</taxon>
        <taxon>Agaricomycotina</taxon>
        <taxon>Agaricomycetes</taxon>
        <taxon>Agaricomycetidae</taxon>
        <taxon>Agaricales</taxon>
        <taxon>Marasmiineae</taxon>
        <taxon>Mycenaceae</taxon>
        <taxon>Mycena</taxon>
    </lineage>
</organism>
<comment type="similarity">
    <text evidence="6">Belongs to the actin family. ARP1 subfamily.</text>
</comment>
<dbReference type="GO" id="GO:0005869">
    <property type="term" value="C:dynactin complex"/>
    <property type="evidence" value="ECO:0007669"/>
    <property type="project" value="UniProtKB-ARBA"/>
</dbReference>
<evidence type="ECO:0000256" key="5">
    <source>
        <dbReference type="ARBA" id="ARBA00023212"/>
    </source>
</evidence>
<evidence type="ECO:0000313" key="11">
    <source>
        <dbReference type="Proteomes" id="UP000620124"/>
    </source>
</evidence>
<dbReference type="PROSITE" id="PS00432">
    <property type="entry name" value="ACTINS_2"/>
    <property type="match status" value="1"/>
</dbReference>
<keyword evidence="2" id="KW-0963">Cytoplasm</keyword>
<evidence type="ECO:0000256" key="6">
    <source>
        <dbReference type="ARBA" id="ARBA00038483"/>
    </source>
</evidence>
<protein>
    <recommendedName>
        <fullName evidence="7">Centractin</fullName>
    </recommendedName>
    <alternativeName>
        <fullName evidence="8">Actin-like protein</fullName>
    </alternativeName>
    <alternativeName>
        <fullName evidence="9">Actin-related protein 1</fullName>
    </alternativeName>
</protein>
<dbReference type="SUPFAM" id="SSF53067">
    <property type="entry name" value="Actin-like ATPase domain"/>
    <property type="match status" value="2"/>
</dbReference>
<keyword evidence="4" id="KW-0067">ATP-binding</keyword>
<dbReference type="InterPro" id="IPR043129">
    <property type="entry name" value="ATPase_NBD"/>
</dbReference>
<gene>
    <name evidence="10" type="ORF">MVEN_02140600</name>
</gene>